<feature type="binding site" evidence="11">
    <location>
        <position position="55"/>
    </location>
    <ligand>
        <name>ATP</name>
        <dbReference type="ChEBI" id="CHEBI:30616"/>
    </ligand>
</feature>
<sequence length="238" mass="25661">MSPPAYSRVLLKLSGEALMGDQGYGVDPAVVTRIADEVAEIRDIGVQVAIVIGGGNIFRGMAGSARGMDRATADYMGMLATVMNGLALQDGLEHHGVPTRVLTAIEMRSVAEPFIRRRAIRHLEKGRVVVFAAGTGNPYFTTDTAAALRAMEVKADVILKATKVDGIYTADPKQDPSATRYDRITYLQVLEQGLKVMDATAISLCMDNKMPIVVLDLNERGNMRRAIMGEHVGSLVTV</sequence>
<keyword evidence="7 11" id="KW-0418">Kinase</keyword>
<keyword evidence="8 11" id="KW-0067">ATP-binding</keyword>
<evidence type="ECO:0000256" key="11">
    <source>
        <dbReference type="HAMAP-Rule" id="MF_01220"/>
    </source>
</evidence>
<dbReference type="RefSeq" id="WP_110172539.1">
    <property type="nucleotide sequence ID" value="NZ_CP015136.1"/>
</dbReference>
<comment type="activity regulation">
    <text evidence="11">Allosterically activated by GTP. Inhibited by UTP.</text>
</comment>
<dbReference type="PANTHER" id="PTHR42833">
    <property type="entry name" value="URIDYLATE KINASE"/>
    <property type="match status" value="1"/>
</dbReference>
<proteinExistence type="inferred from homology"/>
<comment type="similarity">
    <text evidence="3 11">Belongs to the UMP kinase family.</text>
</comment>
<comment type="subcellular location">
    <subcellularLocation>
        <location evidence="1 11">Cytoplasm</location>
    </subcellularLocation>
</comment>
<comment type="function">
    <text evidence="11">Catalyzes the reversible phosphorylation of UMP to UDP.</text>
</comment>
<dbReference type="PIRSF" id="PIRSF005650">
    <property type="entry name" value="Uridylate_kin"/>
    <property type="match status" value="1"/>
</dbReference>
<feature type="binding site" evidence="11">
    <location>
        <position position="168"/>
    </location>
    <ligand>
        <name>ATP</name>
        <dbReference type="ChEBI" id="CHEBI:30616"/>
    </ligand>
</feature>
<evidence type="ECO:0000256" key="4">
    <source>
        <dbReference type="ARBA" id="ARBA00022490"/>
    </source>
</evidence>
<comment type="caution">
    <text evidence="11">Lacks conserved residue(s) required for the propagation of feature annotation.</text>
</comment>
<keyword evidence="9 11" id="KW-0665">Pyrimidine biosynthesis</keyword>
<dbReference type="SUPFAM" id="SSF53633">
    <property type="entry name" value="Carbamate kinase-like"/>
    <property type="match status" value="1"/>
</dbReference>
<dbReference type="HAMAP" id="MF_01220_B">
    <property type="entry name" value="PyrH_B"/>
    <property type="match status" value="1"/>
</dbReference>
<evidence type="ECO:0000256" key="6">
    <source>
        <dbReference type="ARBA" id="ARBA00022741"/>
    </source>
</evidence>
<feature type="binding site" evidence="11">
    <location>
        <position position="59"/>
    </location>
    <ligand>
        <name>ATP</name>
        <dbReference type="ChEBI" id="CHEBI:30616"/>
    </ligand>
</feature>
<reference evidence="14" key="2">
    <citation type="submission" date="2016-04" db="EMBL/GenBank/DDBJ databases">
        <title>First Complete Genome Sequence of a Subdivision 6 Acidobacterium.</title>
        <authorList>
            <person name="Huang S."/>
            <person name="Vieira S."/>
            <person name="Bunk B."/>
            <person name="Riedel T."/>
            <person name="Sproeer C."/>
            <person name="Overmann J."/>
        </authorList>
    </citation>
    <scope>NUCLEOTIDE SEQUENCE [LARGE SCALE GENOMIC DNA]</scope>
    <source>
        <strain evidence="14">DSM 100886 HEG_-6_39</strain>
    </source>
</reference>
<feature type="binding site" evidence="11">
    <location>
        <position position="54"/>
    </location>
    <ligand>
        <name>UMP</name>
        <dbReference type="ChEBI" id="CHEBI:57865"/>
    </ligand>
</feature>
<evidence type="ECO:0000259" key="12">
    <source>
        <dbReference type="Pfam" id="PF00696"/>
    </source>
</evidence>
<dbReference type="InterPro" id="IPR001048">
    <property type="entry name" value="Asp/Glu/Uridylate_kinase"/>
</dbReference>
<evidence type="ECO:0000313" key="13">
    <source>
        <dbReference type="EMBL" id="AMY10947.1"/>
    </source>
</evidence>
<keyword evidence="14" id="KW-1185">Reference proteome</keyword>
<reference evidence="13 14" key="1">
    <citation type="journal article" date="2016" name="Genome Announc.">
        <title>First Complete Genome Sequence of a Subdivision 6 Acidobacterium Strain.</title>
        <authorList>
            <person name="Huang S."/>
            <person name="Vieira S."/>
            <person name="Bunk B."/>
            <person name="Riedel T."/>
            <person name="Sproer C."/>
            <person name="Overmann J."/>
        </authorList>
    </citation>
    <scope>NUCLEOTIDE SEQUENCE [LARGE SCALE GENOMIC DNA]</scope>
    <source>
        <strain evidence="14">DSM 100886 HEG_-6_39</strain>
    </source>
</reference>
<keyword evidence="11" id="KW-0021">Allosteric enzyme</keyword>
<dbReference type="OrthoDB" id="9807458at2"/>
<feature type="region of interest" description="Involved in allosteric activation by GTP" evidence="11">
    <location>
        <begin position="20"/>
        <end position="25"/>
    </location>
</feature>
<dbReference type="GO" id="GO:0033862">
    <property type="term" value="F:UMP kinase activity"/>
    <property type="evidence" value="ECO:0007669"/>
    <property type="project" value="UniProtKB-EC"/>
</dbReference>
<evidence type="ECO:0000313" key="14">
    <source>
        <dbReference type="Proteomes" id="UP000076079"/>
    </source>
</evidence>
<evidence type="ECO:0000256" key="8">
    <source>
        <dbReference type="ARBA" id="ARBA00022840"/>
    </source>
</evidence>
<dbReference type="UniPathway" id="UPA00159">
    <property type="reaction ID" value="UER00275"/>
</dbReference>
<evidence type="ECO:0000256" key="2">
    <source>
        <dbReference type="ARBA" id="ARBA00004791"/>
    </source>
</evidence>
<dbReference type="Proteomes" id="UP000076079">
    <property type="component" value="Chromosome"/>
</dbReference>
<feature type="binding site" evidence="11">
    <location>
        <position position="162"/>
    </location>
    <ligand>
        <name>ATP</name>
        <dbReference type="ChEBI" id="CHEBI:30616"/>
    </ligand>
</feature>
<dbReference type="PATRIC" id="fig|1813736.3.peg.4429"/>
<keyword evidence="6 11" id="KW-0547">Nucleotide-binding</keyword>
<dbReference type="PANTHER" id="PTHR42833:SF4">
    <property type="entry name" value="URIDYLATE KINASE PUMPKIN, CHLOROPLASTIC"/>
    <property type="match status" value="1"/>
</dbReference>
<comment type="pathway">
    <text evidence="2 11">Pyrimidine metabolism; CTP biosynthesis via de novo pathway; UDP from UMP (UMPK route): step 1/1.</text>
</comment>
<dbReference type="GO" id="GO:0005737">
    <property type="term" value="C:cytoplasm"/>
    <property type="evidence" value="ECO:0007669"/>
    <property type="project" value="UniProtKB-SubCell"/>
</dbReference>
<protein>
    <recommendedName>
        <fullName evidence="11">Uridylate kinase</fullName>
        <shortName evidence="11">UK</shortName>
        <ecNumber evidence="11">2.7.4.22</ecNumber>
    </recommendedName>
    <alternativeName>
        <fullName evidence="11">Uridine monophosphate kinase</fullName>
        <shortName evidence="11">UMP kinase</shortName>
        <shortName evidence="11">UMPK</shortName>
    </alternativeName>
</protein>
<dbReference type="Gene3D" id="3.40.1160.10">
    <property type="entry name" value="Acetylglutamate kinase-like"/>
    <property type="match status" value="1"/>
</dbReference>
<comment type="subunit">
    <text evidence="11">Homohexamer.</text>
</comment>
<feature type="binding site" evidence="11">
    <location>
        <begin position="135"/>
        <end position="142"/>
    </location>
    <ligand>
        <name>UMP</name>
        <dbReference type="ChEBI" id="CHEBI:57865"/>
    </ligand>
</feature>
<comment type="catalytic activity">
    <reaction evidence="10 11">
        <text>UMP + ATP = UDP + ADP</text>
        <dbReference type="Rhea" id="RHEA:24400"/>
        <dbReference type="ChEBI" id="CHEBI:30616"/>
        <dbReference type="ChEBI" id="CHEBI:57865"/>
        <dbReference type="ChEBI" id="CHEBI:58223"/>
        <dbReference type="ChEBI" id="CHEBI:456216"/>
        <dbReference type="EC" id="2.7.4.22"/>
    </reaction>
</comment>
<dbReference type="NCBIfam" id="TIGR02075">
    <property type="entry name" value="pyrH_bact"/>
    <property type="match status" value="1"/>
</dbReference>
<feature type="domain" description="Aspartate/glutamate/uridylate kinase" evidence="12">
    <location>
        <begin position="8"/>
        <end position="216"/>
    </location>
</feature>
<dbReference type="InterPro" id="IPR036393">
    <property type="entry name" value="AceGlu_kinase-like_sf"/>
</dbReference>
<keyword evidence="4 11" id="KW-0963">Cytoplasm</keyword>
<evidence type="ECO:0000256" key="5">
    <source>
        <dbReference type="ARBA" id="ARBA00022679"/>
    </source>
</evidence>
<dbReference type="InterPro" id="IPR011817">
    <property type="entry name" value="Uridylate_kinase"/>
</dbReference>
<name>A0A143PQF1_LUTPR</name>
<evidence type="ECO:0000256" key="10">
    <source>
        <dbReference type="ARBA" id="ARBA00047767"/>
    </source>
</evidence>
<evidence type="ECO:0000256" key="9">
    <source>
        <dbReference type="ARBA" id="ARBA00022975"/>
    </source>
</evidence>
<dbReference type="EMBL" id="CP015136">
    <property type="protein sequence ID" value="AMY10947.1"/>
    <property type="molecule type" value="Genomic_DNA"/>
</dbReference>
<dbReference type="CDD" id="cd04254">
    <property type="entry name" value="AAK_UMPK-PyrH-Ec"/>
    <property type="match status" value="1"/>
</dbReference>
<dbReference type="AlphaFoldDB" id="A0A143PQF1"/>
<dbReference type="GO" id="GO:0044210">
    <property type="term" value="P:'de novo' CTP biosynthetic process"/>
    <property type="evidence" value="ECO:0007669"/>
    <property type="project" value="UniProtKB-UniRule"/>
</dbReference>
<evidence type="ECO:0000256" key="7">
    <source>
        <dbReference type="ARBA" id="ARBA00022777"/>
    </source>
</evidence>
<dbReference type="KEGG" id="abac:LuPra_04190"/>
<feature type="binding site" evidence="11">
    <location>
        <begin position="12"/>
        <end position="15"/>
    </location>
    <ligand>
        <name>ATP</name>
        <dbReference type="ChEBI" id="CHEBI:30616"/>
    </ligand>
</feature>
<accession>A0A143PQF1</accession>
<keyword evidence="5 11" id="KW-0808">Transferase</keyword>
<dbReference type="FunFam" id="3.40.1160.10:FF:000001">
    <property type="entry name" value="Uridylate kinase"/>
    <property type="match status" value="1"/>
</dbReference>
<feature type="binding site" evidence="11">
    <location>
        <position position="171"/>
    </location>
    <ligand>
        <name>ATP</name>
        <dbReference type="ChEBI" id="CHEBI:30616"/>
    </ligand>
</feature>
<dbReference type="STRING" id="1855912.LuPra_04190"/>
<evidence type="ECO:0000256" key="1">
    <source>
        <dbReference type="ARBA" id="ARBA00004496"/>
    </source>
</evidence>
<dbReference type="GO" id="GO:0005524">
    <property type="term" value="F:ATP binding"/>
    <property type="evidence" value="ECO:0007669"/>
    <property type="project" value="UniProtKB-KW"/>
</dbReference>
<dbReference type="EC" id="2.7.4.22" evidence="11"/>
<gene>
    <name evidence="11 13" type="primary">pyrH</name>
    <name evidence="13" type="ORF">LuPra_04190</name>
</gene>
<organism evidence="13 14">
    <name type="scientific">Luteitalea pratensis</name>
    <dbReference type="NCBI Taxonomy" id="1855912"/>
    <lineage>
        <taxon>Bacteria</taxon>
        <taxon>Pseudomonadati</taxon>
        <taxon>Acidobacteriota</taxon>
        <taxon>Vicinamibacteria</taxon>
        <taxon>Vicinamibacterales</taxon>
        <taxon>Vicinamibacteraceae</taxon>
        <taxon>Luteitalea</taxon>
    </lineage>
</organism>
<dbReference type="GO" id="GO:0006225">
    <property type="term" value="P:UDP biosynthetic process"/>
    <property type="evidence" value="ECO:0007669"/>
    <property type="project" value="TreeGrafter"/>
</dbReference>
<evidence type="ECO:0000256" key="3">
    <source>
        <dbReference type="ARBA" id="ARBA00007614"/>
    </source>
</evidence>
<feature type="binding site" evidence="11">
    <location>
        <position position="74"/>
    </location>
    <ligand>
        <name>UMP</name>
        <dbReference type="ChEBI" id="CHEBI:57865"/>
    </ligand>
</feature>
<dbReference type="InterPro" id="IPR015963">
    <property type="entry name" value="Uridylate_kinase_bac"/>
</dbReference>
<dbReference type="Pfam" id="PF00696">
    <property type="entry name" value="AA_kinase"/>
    <property type="match status" value="1"/>
</dbReference>